<comment type="caution">
    <text evidence="3">The sequence shown here is derived from an EMBL/GenBank/DDBJ whole genome shotgun (WGS) entry which is preliminary data.</text>
</comment>
<dbReference type="AlphaFoldDB" id="A6GBN7"/>
<feature type="region of interest" description="Disordered" evidence="1">
    <location>
        <begin position="1"/>
        <end position="91"/>
    </location>
</feature>
<dbReference type="EMBL" id="ABCS01000059">
    <property type="protein sequence ID" value="EDM76743.1"/>
    <property type="molecule type" value="Genomic_DNA"/>
</dbReference>
<sequence>MGPSACVLVSLPIDDSGTEGGTESADEADWGETTDGSEGSSSEGVDEGETTGGWEDSSTEGVDDGWEGSSSEGVDDGWEGSSSEGVDEGETTDGLVCEDLQAQYEEQISTTACETDWDCKLVHGHCGVGLGGCWHAVNAGVDQAFLNSLAIEWDELGCLEGGVCDCPEPPAAAVCSEQGVCVGLEQVPCEPMDAVGVGDCDAEFGVAWDGAQCVSISGCECVGTDCAIAYASFEDCEAANAECNEPVPCEAQDAEAVGACEIALGVFWNGAQCVMLSGCECVGADCADSYPSLEACEDANAECTAQEEGALRALHLFDFNIEGDVGLASQGLLFAGVAQGQSTEYTSVNPGPGVIEIYPSGSLTPWATAPIEISSGHQHTVAIAGAFPDMHFVVIDEGNDAVPVGVRRIRFAHARSELAGPVDLWSMGPDPAVVAESIPLWAHVSVDLDAQDDVIAIDYEQDGVPDALFPINGFSPGSATNLYISDLGGEQLFVQTFDSITGQIAPF</sequence>
<keyword evidence="4" id="KW-1185">Reference proteome</keyword>
<name>A6GBN7_9BACT</name>
<dbReference type="Pfam" id="PF14344">
    <property type="entry name" value="DUF4397"/>
    <property type="match status" value="1"/>
</dbReference>
<evidence type="ECO:0000313" key="4">
    <source>
        <dbReference type="Proteomes" id="UP000005801"/>
    </source>
</evidence>
<organism evidence="3 4">
    <name type="scientific">Plesiocystis pacifica SIR-1</name>
    <dbReference type="NCBI Taxonomy" id="391625"/>
    <lineage>
        <taxon>Bacteria</taxon>
        <taxon>Pseudomonadati</taxon>
        <taxon>Myxococcota</taxon>
        <taxon>Polyangia</taxon>
        <taxon>Nannocystales</taxon>
        <taxon>Nannocystaceae</taxon>
        <taxon>Plesiocystis</taxon>
    </lineage>
</organism>
<feature type="domain" description="DUF4397" evidence="2">
    <location>
        <begin position="330"/>
        <end position="424"/>
    </location>
</feature>
<evidence type="ECO:0000259" key="2">
    <source>
        <dbReference type="Pfam" id="PF14344"/>
    </source>
</evidence>
<protein>
    <recommendedName>
        <fullName evidence="2">DUF4397 domain-containing protein</fullName>
    </recommendedName>
</protein>
<gene>
    <name evidence="3" type="ORF">PPSIR1_33851</name>
</gene>
<feature type="compositionally biased region" description="Low complexity" evidence="1">
    <location>
        <begin position="33"/>
        <end position="43"/>
    </location>
</feature>
<reference evidence="3 4" key="1">
    <citation type="submission" date="2007-06" db="EMBL/GenBank/DDBJ databases">
        <authorList>
            <person name="Shimkets L."/>
            <person name="Ferriera S."/>
            <person name="Johnson J."/>
            <person name="Kravitz S."/>
            <person name="Beeson K."/>
            <person name="Sutton G."/>
            <person name="Rogers Y.-H."/>
            <person name="Friedman R."/>
            <person name="Frazier M."/>
            <person name="Venter J.C."/>
        </authorList>
    </citation>
    <scope>NUCLEOTIDE SEQUENCE [LARGE SCALE GENOMIC DNA]</scope>
    <source>
        <strain evidence="3 4">SIR-1</strain>
    </source>
</reference>
<feature type="compositionally biased region" description="Acidic residues" evidence="1">
    <location>
        <begin position="57"/>
        <end position="66"/>
    </location>
</feature>
<dbReference type="Proteomes" id="UP000005801">
    <property type="component" value="Unassembled WGS sequence"/>
</dbReference>
<proteinExistence type="predicted"/>
<accession>A6GBN7</accession>
<evidence type="ECO:0000256" key="1">
    <source>
        <dbReference type="SAM" id="MobiDB-lite"/>
    </source>
</evidence>
<evidence type="ECO:0000313" key="3">
    <source>
        <dbReference type="EMBL" id="EDM76743.1"/>
    </source>
</evidence>
<dbReference type="InterPro" id="IPR025510">
    <property type="entry name" value="DUF4397"/>
</dbReference>
<dbReference type="STRING" id="391625.PPSIR1_33851"/>